<proteinExistence type="predicted"/>
<accession>A0A368FBB0</accession>
<dbReference type="Proteomes" id="UP000252519">
    <property type="component" value="Unassembled WGS sequence"/>
</dbReference>
<dbReference type="PANTHER" id="PTHR22900:SF5">
    <property type="entry name" value="PROTEIN CBG14245"/>
    <property type="match status" value="1"/>
</dbReference>
<reference evidence="2 3" key="1">
    <citation type="submission" date="2014-10" db="EMBL/GenBank/DDBJ databases">
        <title>Draft genome of the hookworm Ancylostoma caninum.</title>
        <authorList>
            <person name="Mitreva M."/>
        </authorList>
    </citation>
    <scope>NUCLEOTIDE SEQUENCE [LARGE SCALE GENOMIC DNA]</scope>
    <source>
        <strain evidence="2 3">Baltimore</strain>
    </source>
</reference>
<dbReference type="GO" id="GO:0016020">
    <property type="term" value="C:membrane"/>
    <property type="evidence" value="ECO:0007669"/>
    <property type="project" value="InterPro"/>
</dbReference>
<organism evidence="2 3">
    <name type="scientific">Ancylostoma caninum</name>
    <name type="common">Dog hookworm</name>
    <dbReference type="NCBI Taxonomy" id="29170"/>
    <lineage>
        <taxon>Eukaryota</taxon>
        <taxon>Metazoa</taxon>
        <taxon>Ecdysozoa</taxon>
        <taxon>Nematoda</taxon>
        <taxon>Chromadorea</taxon>
        <taxon>Rhabditida</taxon>
        <taxon>Rhabditina</taxon>
        <taxon>Rhabditomorpha</taxon>
        <taxon>Strongyloidea</taxon>
        <taxon>Ancylostomatidae</taxon>
        <taxon>Ancylostomatinae</taxon>
        <taxon>Ancylostoma</taxon>
    </lineage>
</organism>
<sequence length="255" mass="29459">MVSLPAKVFGITLAWILLLLCTWIWSSDFSQHSGHRSMPVQTGSLHTANKTSREIITRVKNGSYDTSPFEKSRLIPPFFRYKEEFQVAPKYRLSSCLIEKVMTTITEAIFCYITNTTEFSANHRTISTEVYAKRFCANQNAVLWYDLLQDVVGESRIQYSIVRDPIDRFLSGFVDKCIKYGYCNFTDHFDEYTIVRYRKGPHGVSQVADELDSIFSRAGIPYNIRKEIHKQLLGLLHRGDVRVYARPMTPKILYG</sequence>
<comment type="caution">
    <text evidence="2">The sequence shown here is derived from an EMBL/GenBank/DDBJ whole genome shotgun (WGS) entry which is preliminary data.</text>
</comment>
<dbReference type="EMBL" id="JOJR01003036">
    <property type="protein sequence ID" value="RCN28105.1"/>
    <property type="molecule type" value="Genomic_DNA"/>
</dbReference>
<name>A0A368FBB0_ANCCA</name>
<protein>
    <recommendedName>
        <fullName evidence="4">Carbohydrate sulfotransferase</fullName>
    </recommendedName>
</protein>
<feature type="signal peptide" evidence="1">
    <location>
        <begin position="1"/>
        <end position="26"/>
    </location>
</feature>
<feature type="chain" id="PRO_5016976158" description="Carbohydrate sulfotransferase" evidence="1">
    <location>
        <begin position="27"/>
        <end position="255"/>
    </location>
</feature>
<dbReference type="OrthoDB" id="408912at2759"/>
<evidence type="ECO:0008006" key="4">
    <source>
        <dbReference type="Google" id="ProtNLM"/>
    </source>
</evidence>
<keyword evidence="1" id="KW-0732">Signal</keyword>
<dbReference type="STRING" id="29170.A0A368FBB0"/>
<dbReference type="AlphaFoldDB" id="A0A368FBB0"/>
<dbReference type="InterPro" id="IPR005331">
    <property type="entry name" value="Sulfotransferase"/>
</dbReference>
<gene>
    <name evidence="2" type="ORF">ANCCAN_26157</name>
</gene>
<dbReference type="GO" id="GO:1902884">
    <property type="term" value="P:positive regulation of response to oxidative stress"/>
    <property type="evidence" value="ECO:0007669"/>
    <property type="project" value="InterPro"/>
</dbReference>
<evidence type="ECO:0000313" key="3">
    <source>
        <dbReference type="Proteomes" id="UP000252519"/>
    </source>
</evidence>
<keyword evidence="3" id="KW-1185">Reference proteome</keyword>
<evidence type="ECO:0000313" key="2">
    <source>
        <dbReference type="EMBL" id="RCN28105.1"/>
    </source>
</evidence>
<dbReference type="GO" id="GO:0050650">
    <property type="term" value="P:chondroitin sulfate proteoglycan biosynthetic process"/>
    <property type="evidence" value="ECO:0007669"/>
    <property type="project" value="InterPro"/>
</dbReference>
<dbReference type="Pfam" id="PF03567">
    <property type="entry name" value="Sulfotransfer_2"/>
    <property type="match status" value="1"/>
</dbReference>
<dbReference type="PANTHER" id="PTHR22900">
    <property type="entry name" value="PROTEIN CBG14245-RELATED"/>
    <property type="match status" value="1"/>
</dbReference>
<dbReference type="GO" id="GO:0047756">
    <property type="term" value="F:chondroitin 4-sulfotransferase activity"/>
    <property type="evidence" value="ECO:0007669"/>
    <property type="project" value="InterPro"/>
</dbReference>
<dbReference type="InterPro" id="IPR007669">
    <property type="entry name" value="Chst-1-like"/>
</dbReference>
<evidence type="ECO:0000256" key="1">
    <source>
        <dbReference type="SAM" id="SignalP"/>
    </source>
</evidence>